<dbReference type="GO" id="GO:0005886">
    <property type="term" value="C:plasma membrane"/>
    <property type="evidence" value="ECO:0007669"/>
    <property type="project" value="UniProtKB-SubCell"/>
</dbReference>
<dbReference type="EC" id="2.7.13.3" evidence="4"/>
<gene>
    <name evidence="16" type="ORF">H9786_07620</name>
</gene>
<dbReference type="Pfam" id="PF02518">
    <property type="entry name" value="HATPase_c"/>
    <property type="match status" value="1"/>
</dbReference>
<dbReference type="SMART" id="SM00387">
    <property type="entry name" value="HATPase_c"/>
    <property type="match status" value="1"/>
</dbReference>
<evidence type="ECO:0000256" key="10">
    <source>
        <dbReference type="ARBA" id="ARBA00023012"/>
    </source>
</evidence>
<dbReference type="EMBL" id="DWZH01000055">
    <property type="protein sequence ID" value="HJB10386.1"/>
    <property type="molecule type" value="Genomic_DNA"/>
</dbReference>
<evidence type="ECO:0000313" key="16">
    <source>
        <dbReference type="EMBL" id="HJB10386.1"/>
    </source>
</evidence>
<dbReference type="InterPro" id="IPR050428">
    <property type="entry name" value="TCS_sensor_his_kinase"/>
</dbReference>
<reference evidence="16" key="2">
    <citation type="submission" date="2021-04" db="EMBL/GenBank/DDBJ databases">
        <authorList>
            <person name="Gilroy R."/>
        </authorList>
    </citation>
    <scope>NUCLEOTIDE SEQUENCE</scope>
    <source>
        <strain evidence="16">ChiHjej13B12-24818</strain>
    </source>
</reference>
<dbReference type="Pfam" id="PF00512">
    <property type="entry name" value="HisKA"/>
    <property type="match status" value="1"/>
</dbReference>
<evidence type="ECO:0000256" key="5">
    <source>
        <dbReference type="ARBA" id="ARBA00022553"/>
    </source>
</evidence>
<dbReference type="InterPro" id="IPR036097">
    <property type="entry name" value="HisK_dim/P_sf"/>
</dbReference>
<keyword evidence="5" id="KW-0597">Phosphoprotein</keyword>
<dbReference type="AlphaFoldDB" id="A0A9D2RPA6"/>
<dbReference type="InterPro" id="IPR003661">
    <property type="entry name" value="HisK_dim/P_dom"/>
</dbReference>
<evidence type="ECO:0000256" key="12">
    <source>
        <dbReference type="SAM" id="MobiDB-lite"/>
    </source>
</evidence>
<dbReference type="FunFam" id="1.10.287.130:FF:000001">
    <property type="entry name" value="Two-component sensor histidine kinase"/>
    <property type="match status" value="1"/>
</dbReference>
<feature type="region of interest" description="Disordered" evidence="12">
    <location>
        <begin position="501"/>
        <end position="551"/>
    </location>
</feature>
<keyword evidence="9 13" id="KW-1133">Transmembrane helix</keyword>
<sequence length="551" mass="59460">MALPALRTQRPVSLWTRIVALISLLLVVGTVVTGCLSLFLLNRTLIQSVDDNLKSSTSEMLTLAQYELAGDDDAVQNLGHTPVEFAVEVRDHRGESIGKMVRDYSDQQEVHVDFPQLSDDEIIARGGKPFTILDSAENRWRVVAMVNTGPDRGSVYVALPLTGVDRTMHEMALIIVLVGTLVVLLGMGLGGYVTHRALEPLHDVEATASQIAAGDLSRRVPVTETSMEVHALALSLNEMLVRIEQSFAAQSLSEERATSSEAKMRRFVGDASHELRTPLAAIRGFGELYRMGALGTDEDVAQAMRRIEDEARRMGSLVENLLRLARLDENPSLDLVPVDLSDALFDAAQDLRALDPSRRVMVVSLSGTPLAVHPHLPLGVMGDEASLRQVFSNLVGNANRHTPAGSPVDIAVGATEHGTLLVEVRDHGPGLDEEQREKVFERFYRTDESRSRAAGQRGGAGLGLSIAATLVEQNQGSIGARETPGGGSTFWVELPAAEVDSEHLSHPDQFRALTSPHTPADETEPGAESTESTESAGGPGSPAPEDEEPQR</sequence>
<dbReference type="SMART" id="SM00304">
    <property type="entry name" value="HAMP"/>
    <property type="match status" value="1"/>
</dbReference>
<dbReference type="SMART" id="SM00388">
    <property type="entry name" value="HisKA"/>
    <property type="match status" value="1"/>
</dbReference>
<comment type="subcellular location">
    <subcellularLocation>
        <location evidence="3">Cell membrane</location>
    </subcellularLocation>
</comment>
<comment type="catalytic activity">
    <reaction evidence="1">
        <text>ATP + protein L-histidine = ADP + protein N-phospho-L-histidine.</text>
        <dbReference type="EC" id="2.7.13.3"/>
    </reaction>
</comment>
<name>A0A9D2RPA6_9MICO</name>
<accession>A0A9D2RPA6</accession>
<feature type="transmembrane region" description="Helical" evidence="13">
    <location>
        <begin position="171"/>
        <end position="193"/>
    </location>
</feature>
<dbReference type="InterPro" id="IPR004358">
    <property type="entry name" value="Sig_transdc_His_kin-like_C"/>
</dbReference>
<dbReference type="PROSITE" id="PS51257">
    <property type="entry name" value="PROKAR_LIPOPROTEIN"/>
    <property type="match status" value="1"/>
</dbReference>
<evidence type="ECO:0000256" key="9">
    <source>
        <dbReference type="ARBA" id="ARBA00022989"/>
    </source>
</evidence>
<evidence type="ECO:0000256" key="8">
    <source>
        <dbReference type="ARBA" id="ARBA00022777"/>
    </source>
</evidence>
<protein>
    <recommendedName>
        <fullName evidence="4">histidine kinase</fullName>
        <ecNumber evidence="4">2.7.13.3</ecNumber>
    </recommendedName>
</protein>
<dbReference type="GO" id="GO:0000155">
    <property type="term" value="F:phosphorelay sensor kinase activity"/>
    <property type="evidence" value="ECO:0007669"/>
    <property type="project" value="InterPro"/>
</dbReference>
<dbReference type="CDD" id="cd06225">
    <property type="entry name" value="HAMP"/>
    <property type="match status" value="1"/>
</dbReference>
<dbReference type="PROSITE" id="PS50885">
    <property type="entry name" value="HAMP"/>
    <property type="match status" value="1"/>
</dbReference>
<evidence type="ECO:0000256" key="13">
    <source>
        <dbReference type="SAM" id="Phobius"/>
    </source>
</evidence>
<dbReference type="PANTHER" id="PTHR45436">
    <property type="entry name" value="SENSOR HISTIDINE KINASE YKOH"/>
    <property type="match status" value="1"/>
</dbReference>
<keyword evidence="7 13" id="KW-0812">Transmembrane</keyword>
<evidence type="ECO:0000259" key="15">
    <source>
        <dbReference type="PROSITE" id="PS50885"/>
    </source>
</evidence>
<evidence type="ECO:0000256" key="11">
    <source>
        <dbReference type="ARBA" id="ARBA00023136"/>
    </source>
</evidence>
<evidence type="ECO:0000259" key="14">
    <source>
        <dbReference type="PROSITE" id="PS50109"/>
    </source>
</evidence>
<keyword evidence="8 16" id="KW-0418">Kinase</keyword>
<dbReference type="FunFam" id="3.30.565.10:FF:000006">
    <property type="entry name" value="Sensor histidine kinase WalK"/>
    <property type="match status" value="1"/>
</dbReference>
<dbReference type="SUPFAM" id="SSF55874">
    <property type="entry name" value="ATPase domain of HSP90 chaperone/DNA topoisomerase II/histidine kinase"/>
    <property type="match status" value="1"/>
</dbReference>
<dbReference type="PROSITE" id="PS50109">
    <property type="entry name" value="HIS_KIN"/>
    <property type="match status" value="1"/>
</dbReference>
<dbReference type="GO" id="GO:0005509">
    <property type="term" value="F:calcium ion binding"/>
    <property type="evidence" value="ECO:0007669"/>
    <property type="project" value="UniProtKB-ARBA"/>
</dbReference>
<dbReference type="InterPro" id="IPR036890">
    <property type="entry name" value="HATPase_C_sf"/>
</dbReference>
<feature type="transmembrane region" description="Helical" evidence="13">
    <location>
        <begin position="20"/>
        <end position="41"/>
    </location>
</feature>
<evidence type="ECO:0000256" key="1">
    <source>
        <dbReference type="ARBA" id="ARBA00000085"/>
    </source>
</evidence>
<dbReference type="CDD" id="cd00075">
    <property type="entry name" value="HATPase"/>
    <property type="match status" value="1"/>
</dbReference>
<dbReference type="Gene3D" id="1.10.287.130">
    <property type="match status" value="1"/>
</dbReference>
<evidence type="ECO:0000313" key="17">
    <source>
        <dbReference type="Proteomes" id="UP000823823"/>
    </source>
</evidence>
<dbReference type="PRINTS" id="PR00344">
    <property type="entry name" value="BCTRLSENSOR"/>
</dbReference>
<dbReference type="CDD" id="cd00082">
    <property type="entry name" value="HisKA"/>
    <property type="match status" value="1"/>
</dbReference>
<feature type="domain" description="HAMP" evidence="15">
    <location>
        <begin position="195"/>
        <end position="248"/>
    </location>
</feature>
<dbReference type="InterPro" id="IPR003594">
    <property type="entry name" value="HATPase_dom"/>
</dbReference>
<organism evidence="16 17">
    <name type="scientific">Candidatus Brachybacterium merdavium</name>
    <dbReference type="NCBI Taxonomy" id="2838513"/>
    <lineage>
        <taxon>Bacteria</taxon>
        <taxon>Bacillati</taxon>
        <taxon>Actinomycetota</taxon>
        <taxon>Actinomycetes</taxon>
        <taxon>Micrococcales</taxon>
        <taxon>Dermabacteraceae</taxon>
        <taxon>Brachybacterium</taxon>
    </lineage>
</organism>
<dbReference type="InterPro" id="IPR003660">
    <property type="entry name" value="HAMP_dom"/>
</dbReference>
<dbReference type="InterPro" id="IPR005467">
    <property type="entry name" value="His_kinase_dom"/>
</dbReference>
<dbReference type="Proteomes" id="UP000823823">
    <property type="component" value="Unassembled WGS sequence"/>
</dbReference>
<keyword evidence="10" id="KW-0902">Two-component regulatory system</keyword>
<comment type="cofactor">
    <cofactor evidence="2">
        <name>a divalent metal cation</name>
        <dbReference type="ChEBI" id="CHEBI:60240"/>
    </cofactor>
</comment>
<evidence type="ECO:0000256" key="4">
    <source>
        <dbReference type="ARBA" id="ARBA00012438"/>
    </source>
</evidence>
<dbReference type="Gene3D" id="6.10.340.10">
    <property type="match status" value="1"/>
</dbReference>
<feature type="domain" description="Histidine kinase" evidence="14">
    <location>
        <begin position="270"/>
        <end position="498"/>
    </location>
</feature>
<dbReference type="Gene3D" id="3.30.565.10">
    <property type="entry name" value="Histidine kinase-like ATPase, C-terminal domain"/>
    <property type="match status" value="1"/>
</dbReference>
<reference evidence="16" key="1">
    <citation type="journal article" date="2021" name="PeerJ">
        <title>Extensive microbial diversity within the chicken gut microbiome revealed by metagenomics and culture.</title>
        <authorList>
            <person name="Gilroy R."/>
            <person name="Ravi A."/>
            <person name="Getino M."/>
            <person name="Pursley I."/>
            <person name="Horton D.L."/>
            <person name="Alikhan N.F."/>
            <person name="Baker D."/>
            <person name="Gharbi K."/>
            <person name="Hall N."/>
            <person name="Watson M."/>
            <person name="Adriaenssens E.M."/>
            <person name="Foster-Nyarko E."/>
            <person name="Jarju S."/>
            <person name="Secka A."/>
            <person name="Antonio M."/>
            <person name="Oren A."/>
            <person name="Chaudhuri R.R."/>
            <person name="La Ragione R."/>
            <person name="Hildebrand F."/>
            <person name="Pallen M.J."/>
        </authorList>
    </citation>
    <scope>NUCLEOTIDE SEQUENCE</scope>
    <source>
        <strain evidence="16">ChiHjej13B12-24818</strain>
    </source>
</reference>
<evidence type="ECO:0000256" key="6">
    <source>
        <dbReference type="ARBA" id="ARBA00022679"/>
    </source>
</evidence>
<evidence type="ECO:0000256" key="3">
    <source>
        <dbReference type="ARBA" id="ARBA00004236"/>
    </source>
</evidence>
<comment type="caution">
    <text evidence="16">The sequence shown here is derived from an EMBL/GenBank/DDBJ whole genome shotgun (WGS) entry which is preliminary data.</text>
</comment>
<dbReference type="SUPFAM" id="SSF47384">
    <property type="entry name" value="Homodimeric domain of signal transducing histidine kinase"/>
    <property type="match status" value="1"/>
</dbReference>
<dbReference type="PANTHER" id="PTHR45436:SF5">
    <property type="entry name" value="SENSOR HISTIDINE KINASE TRCS"/>
    <property type="match status" value="1"/>
</dbReference>
<proteinExistence type="predicted"/>
<evidence type="ECO:0000256" key="7">
    <source>
        <dbReference type="ARBA" id="ARBA00022692"/>
    </source>
</evidence>
<keyword evidence="6" id="KW-0808">Transferase</keyword>
<dbReference type="Pfam" id="PF00672">
    <property type="entry name" value="HAMP"/>
    <property type="match status" value="1"/>
</dbReference>
<evidence type="ECO:0000256" key="2">
    <source>
        <dbReference type="ARBA" id="ARBA00001968"/>
    </source>
</evidence>
<dbReference type="SUPFAM" id="SSF158472">
    <property type="entry name" value="HAMP domain-like"/>
    <property type="match status" value="1"/>
</dbReference>
<keyword evidence="11 13" id="KW-0472">Membrane</keyword>